<dbReference type="Gene3D" id="3.40.50.2300">
    <property type="match status" value="1"/>
</dbReference>
<proteinExistence type="predicted"/>
<dbReference type="InterPro" id="IPR001789">
    <property type="entry name" value="Sig_transdc_resp-reg_receiver"/>
</dbReference>
<keyword evidence="5 8" id="KW-0238">DNA-binding</keyword>
<gene>
    <name evidence="11" type="ORF">PAT3040_05369</name>
</gene>
<evidence type="ECO:0000256" key="4">
    <source>
        <dbReference type="ARBA" id="ARBA00023015"/>
    </source>
</evidence>
<evidence type="ECO:0000259" key="10">
    <source>
        <dbReference type="PROSITE" id="PS51755"/>
    </source>
</evidence>
<feature type="domain" description="Response regulatory" evidence="9">
    <location>
        <begin position="21"/>
        <end position="136"/>
    </location>
</feature>
<dbReference type="SMART" id="SM00448">
    <property type="entry name" value="REC"/>
    <property type="match status" value="1"/>
</dbReference>
<evidence type="ECO:0000256" key="2">
    <source>
        <dbReference type="ARBA" id="ARBA00022553"/>
    </source>
</evidence>
<dbReference type="GO" id="GO:0006355">
    <property type="term" value="P:regulation of DNA-templated transcription"/>
    <property type="evidence" value="ECO:0007669"/>
    <property type="project" value="InterPro"/>
</dbReference>
<evidence type="ECO:0000256" key="6">
    <source>
        <dbReference type="ARBA" id="ARBA00023163"/>
    </source>
</evidence>
<dbReference type="Pfam" id="PF00486">
    <property type="entry name" value="Trans_reg_C"/>
    <property type="match status" value="1"/>
</dbReference>
<dbReference type="EMBL" id="BDQX01000339">
    <property type="protein sequence ID" value="GBG10618.1"/>
    <property type="molecule type" value="Genomic_DNA"/>
</dbReference>
<dbReference type="Pfam" id="PF00072">
    <property type="entry name" value="Response_reg"/>
    <property type="match status" value="1"/>
</dbReference>
<keyword evidence="2 7" id="KW-0597">Phosphoprotein</keyword>
<evidence type="ECO:0000256" key="8">
    <source>
        <dbReference type="PROSITE-ProRule" id="PRU01091"/>
    </source>
</evidence>
<dbReference type="PANTHER" id="PTHR48111:SF2">
    <property type="entry name" value="RESPONSE REGULATOR SAER"/>
    <property type="match status" value="1"/>
</dbReference>
<dbReference type="InterPro" id="IPR011006">
    <property type="entry name" value="CheY-like_superfamily"/>
</dbReference>
<evidence type="ECO:0000313" key="11">
    <source>
        <dbReference type="EMBL" id="GBG10618.1"/>
    </source>
</evidence>
<dbReference type="CDD" id="cd00383">
    <property type="entry name" value="trans_reg_C"/>
    <property type="match status" value="1"/>
</dbReference>
<dbReference type="Gene3D" id="6.10.250.690">
    <property type="match status" value="1"/>
</dbReference>
<dbReference type="PROSITE" id="PS50110">
    <property type="entry name" value="RESPONSE_REGULATORY"/>
    <property type="match status" value="1"/>
</dbReference>
<dbReference type="InterPro" id="IPR036388">
    <property type="entry name" value="WH-like_DNA-bd_sf"/>
</dbReference>
<dbReference type="GO" id="GO:0032993">
    <property type="term" value="C:protein-DNA complex"/>
    <property type="evidence" value="ECO:0007669"/>
    <property type="project" value="TreeGrafter"/>
</dbReference>
<evidence type="ECO:0000256" key="3">
    <source>
        <dbReference type="ARBA" id="ARBA00023012"/>
    </source>
</evidence>
<protein>
    <submittedName>
        <fullName evidence="11">DNA-binding response regulator</fullName>
    </submittedName>
</protein>
<dbReference type="FunFam" id="1.10.10.10:FF:000018">
    <property type="entry name" value="DNA-binding response regulator ResD"/>
    <property type="match status" value="1"/>
</dbReference>
<dbReference type="InterPro" id="IPR039420">
    <property type="entry name" value="WalR-like"/>
</dbReference>
<dbReference type="SUPFAM" id="SSF52172">
    <property type="entry name" value="CheY-like"/>
    <property type="match status" value="1"/>
</dbReference>
<comment type="caution">
    <text evidence="11">The sequence shown here is derived from an EMBL/GenBank/DDBJ whole genome shotgun (WGS) entry which is preliminary data.</text>
</comment>
<dbReference type="Proteomes" id="UP000245202">
    <property type="component" value="Unassembled WGS sequence"/>
</dbReference>
<dbReference type="PANTHER" id="PTHR48111">
    <property type="entry name" value="REGULATOR OF RPOS"/>
    <property type="match status" value="1"/>
</dbReference>
<dbReference type="Gene3D" id="1.10.10.10">
    <property type="entry name" value="Winged helix-like DNA-binding domain superfamily/Winged helix DNA-binding domain"/>
    <property type="match status" value="1"/>
</dbReference>
<feature type="modified residue" description="4-aspartylphosphate" evidence="7">
    <location>
        <position position="70"/>
    </location>
</feature>
<dbReference type="InterPro" id="IPR001867">
    <property type="entry name" value="OmpR/PhoB-type_DNA-bd"/>
</dbReference>
<reference evidence="11 12" key="1">
    <citation type="submission" date="2017-08" db="EMBL/GenBank/DDBJ databases">
        <title>Substantial Increase in Enzyme Production by Combined Drug-Resistance Mutations in Paenibacillus agaridevorans.</title>
        <authorList>
            <person name="Tanaka Y."/>
            <person name="Funane K."/>
            <person name="Hosaka T."/>
            <person name="Shiwa Y."/>
            <person name="Fujita N."/>
            <person name="Miyazaki T."/>
            <person name="Yoshikawa H."/>
            <person name="Murakami K."/>
            <person name="Kasahara K."/>
            <person name="Inaoka T."/>
            <person name="Hiraga Y."/>
            <person name="Ochi K."/>
        </authorList>
    </citation>
    <scope>NUCLEOTIDE SEQUENCE [LARGE SCALE GENOMIC DNA]</scope>
    <source>
        <strain evidence="11 12">T-3040</strain>
    </source>
</reference>
<evidence type="ECO:0000256" key="1">
    <source>
        <dbReference type="ARBA" id="ARBA00004496"/>
    </source>
</evidence>
<feature type="DNA-binding region" description="OmpR/PhoB-type" evidence="8">
    <location>
        <begin position="146"/>
        <end position="244"/>
    </location>
</feature>
<sequence length="247" mass="28024">MSRREIDDLRGTENQRGANSRILIVEDNAQISEIIAAGLRCEGFRCTQAYSGSEAMLYLAQTGYELIVLDLMLPGLSGEELISRLRGELCSSVPVIVLSARDQLDHKLELFARGADDYVTKPFELAELIARIHAQLKRAGPASEAEPAYRHKQLLLDSRTYHATVKGHPLQLTRQEYRILELLLKNPSRVFTKQDLYTLAWDEPYMGEDKTITVHISNIRNKIKAHCEQSYIETIWGIGFRLSRAQP</sequence>
<keyword evidence="3" id="KW-0902">Two-component regulatory system</keyword>
<keyword evidence="12" id="KW-1185">Reference proteome</keyword>
<dbReference type="AlphaFoldDB" id="A0A2R5EZV0"/>
<accession>A0A2R5EZV0</accession>
<evidence type="ECO:0000313" key="12">
    <source>
        <dbReference type="Proteomes" id="UP000245202"/>
    </source>
</evidence>
<dbReference type="GO" id="GO:0005829">
    <property type="term" value="C:cytosol"/>
    <property type="evidence" value="ECO:0007669"/>
    <property type="project" value="TreeGrafter"/>
</dbReference>
<organism evidence="11 12">
    <name type="scientific">Paenibacillus agaridevorans</name>
    <dbReference type="NCBI Taxonomy" id="171404"/>
    <lineage>
        <taxon>Bacteria</taxon>
        <taxon>Bacillati</taxon>
        <taxon>Bacillota</taxon>
        <taxon>Bacilli</taxon>
        <taxon>Bacillales</taxon>
        <taxon>Paenibacillaceae</taxon>
        <taxon>Paenibacillus</taxon>
    </lineage>
</organism>
<dbReference type="PROSITE" id="PS51755">
    <property type="entry name" value="OMPR_PHOB"/>
    <property type="match status" value="1"/>
</dbReference>
<dbReference type="SMART" id="SM00862">
    <property type="entry name" value="Trans_reg_C"/>
    <property type="match status" value="1"/>
</dbReference>
<dbReference type="GO" id="GO:0000156">
    <property type="term" value="F:phosphorelay response regulator activity"/>
    <property type="evidence" value="ECO:0007669"/>
    <property type="project" value="TreeGrafter"/>
</dbReference>
<name>A0A2R5EZV0_9BACL</name>
<dbReference type="GO" id="GO:0000976">
    <property type="term" value="F:transcription cis-regulatory region binding"/>
    <property type="evidence" value="ECO:0007669"/>
    <property type="project" value="TreeGrafter"/>
</dbReference>
<evidence type="ECO:0000256" key="5">
    <source>
        <dbReference type="ARBA" id="ARBA00023125"/>
    </source>
</evidence>
<dbReference type="RefSeq" id="WP_108995085.1">
    <property type="nucleotide sequence ID" value="NZ_BDQX01000339.1"/>
</dbReference>
<keyword evidence="6" id="KW-0804">Transcription</keyword>
<evidence type="ECO:0000256" key="7">
    <source>
        <dbReference type="PROSITE-ProRule" id="PRU00169"/>
    </source>
</evidence>
<keyword evidence="4" id="KW-0805">Transcription regulation</keyword>
<comment type="subcellular location">
    <subcellularLocation>
        <location evidence="1">Cytoplasm</location>
    </subcellularLocation>
</comment>
<feature type="domain" description="OmpR/PhoB-type" evidence="10">
    <location>
        <begin position="146"/>
        <end position="244"/>
    </location>
</feature>
<evidence type="ECO:0000259" key="9">
    <source>
        <dbReference type="PROSITE" id="PS50110"/>
    </source>
</evidence>